<feature type="domain" description="Anti-sigma-28 factor FlgM C-terminal" evidence="10">
    <location>
        <begin position="43"/>
        <end position="95"/>
    </location>
</feature>
<dbReference type="GO" id="GO:0044781">
    <property type="term" value="P:bacterial-type flagellum organization"/>
    <property type="evidence" value="ECO:0007669"/>
    <property type="project" value="UniProtKB-KW"/>
</dbReference>
<dbReference type="InterPro" id="IPR007412">
    <property type="entry name" value="FlgM"/>
</dbReference>
<dbReference type="Proteomes" id="UP000054908">
    <property type="component" value="Unassembled WGS sequence"/>
</dbReference>
<feature type="compositionally biased region" description="Polar residues" evidence="9">
    <location>
        <begin position="27"/>
        <end position="36"/>
    </location>
</feature>
<dbReference type="SUPFAM" id="SSF101498">
    <property type="entry name" value="Anti-sigma factor FlgM"/>
    <property type="match status" value="1"/>
</dbReference>
<dbReference type="GO" id="GO:0045892">
    <property type="term" value="P:negative regulation of DNA-templated transcription"/>
    <property type="evidence" value="ECO:0007669"/>
    <property type="project" value="InterPro"/>
</dbReference>
<evidence type="ECO:0000256" key="4">
    <source>
        <dbReference type="ARBA" id="ARBA00022795"/>
    </source>
</evidence>
<keyword evidence="11" id="KW-0282">Flagellum</keyword>
<dbReference type="OrthoDB" id="5654317at2"/>
<dbReference type="EMBL" id="LNYL01000045">
    <property type="protein sequence ID" value="KTD25240.1"/>
    <property type="molecule type" value="Genomic_DNA"/>
</dbReference>
<evidence type="ECO:0000256" key="5">
    <source>
        <dbReference type="ARBA" id="ARBA00023015"/>
    </source>
</evidence>
<comment type="similarity">
    <text evidence="1">Belongs to the FlgM family.</text>
</comment>
<comment type="caution">
    <text evidence="11">The sequence shown here is derived from an EMBL/GenBank/DDBJ whole genome shotgun (WGS) entry which is preliminary data.</text>
</comment>
<evidence type="ECO:0000313" key="11">
    <source>
        <dbReference type="EMBL" id="KTD25240.1"/>
    </source>
</evidence>
<evidence type="ECO:0000256" key="8">
    <source>
        <dbReference type="ARBA" id="ARBA00030117"/>
    </source>
</evidence>
<dbReference type="Pfam" id="PF04316">
    <property type="entry name" value="FlgM"/>
    <property type="match status" value="1"/>
</dbReference>
<keyword evidence="4" id="KW-1005">Bacterial flagellum biogenesis</keyword>
<evidence type="ECO:0000256" key="3">
    <source>
        <dbReference type="ARBA" id="ARBA00022491"/>
    </source>
</evidence>
<evidence type="ECO:0000256" key="7">
    <source>
        <dbReference type="ARBA" id="ARBA00024739"/>
    </source>
</evidence>
<keyword evidence="5" id="KW-0805">Transcription regulation</keyword>
<comment type="function">
    <text evidence="7">Responsible for the coupling of flagellin expression to flagellar assembly by preventing expression of the flagellin genes when a component of the middle class of proteins is defective. It negatively regulates flagellar genes by inhibiting the activity of FliA by directly binding to FliA.</text>
</comment>
<keyword evidence="11" id="KW-0969">Cilium</keyword>
<evidence type="ECO:0000259" key="10">
    <source>
        <dbReference type="Pfam" id="PF04316"/>
    </source>
</evidence>
<evidence type="ECO:0000313" key="12">
    <source>
        <dbReference type="Proteomes" id="UP000054908"/>
    </source>
</evidence>
<gene>
    <name evidence="11" type="primary">flgM</name>
    <name evidence="11" type="ORF">Lmac_2218</name>
</gene>
<organism evidence="11 12">
    <name type="scientific">Legionella maceachernii</name>
    <dbReference type="NCBI Taxonomy" id="466"/>
    <lineage>
        <taxon>Bacteria</taxon>
        <taxon>Pseudomonadati</taxon>
        <taxon>Pseudomonadota</taxon>
        <taxon>Gammaproteobacteria</taxon>
        <taxon>Legionellales</taxon>
        <taxon>Legionellaceae</taxon>
        <taxon>Legionella</taxon>
    </lineage>
</organism>
<dbReference type="RefSeq" id="WP_058452958.1">
    <property type="nucleotide sequence ID" value="NZ_CAAAIB010000005.1"/>
</dbReference>
<keyword evidence="6" id="KW-0804">Transcription</keyword>
<keyword evidence="3" id="KW-0678">Repressor</keyword>
<accession>A0A0W0VYR4</accession>
<keyword evidence="12" id="KW-1185">Reference proteome</keyword>
<dbReference type="InterPro" id="IPR031316">
    <property type="entry name" value="FlgM_C"/>
</dbReference>
<evidence type="ECO:0000256" key="6">
    <source>
        <dbReference type="ARBA" id="ARBA00023163"/>
    </source>
</evidence>
<proteinExistence type="inferred from homology"/>
<evidence type="ECO:0000256" key="2">
    <source>
        <dbReference type="ARBA" id="ARBA00017823"/>
    </source>
</evidence>
<name>A0A0W0VYR4_9GAMM</name>
<feature type="region of interest" description="Disordered" evidence="9">
    <location>
        <begin position="20"/>
        <end position="44"/>
    </location>
</feature>
<sequence>MMSAIESNVMVNPLNDSNNFKRIEVQQGPSNTTSHSQIDEEVSISMSDTSKHLSSLKECILNAPDVNQSRVQFLKEELASGRYRIVSDDIAIKMLADIELA</sequence>
<evidence type="ECO:0000256" key="9">
    <source>
        <dbReference type="SAM" id="MobiDB-lite"/>
    </source>
</evidence>
<keyword evidence="11" id="KW-0966">Cell projection</keyword>
<dbReference type="InterPro" id="IPR035890">
    <property type="entry name" value="Anti-sigma-28_factor_FlgM_sf"/>
</dbReference>
<reference evidence="11 12" key="1">
    <citation type="submission" date="2015-11" db="EMBL/GenBank/DDBJ databases">
        <title>Genomic analysis of 38 Legionella species identifies large and diverse effector repertoires.</title>
        <authorList>
            <person name="Burstein D."/>
            <person name="Amaro F."/>
            <person name="Zusman T."/>
            <person name="Lifshitz Z."/>
            <person name="Cohen O."/>
            <person name="Gilbert J.A."/>
            <person name="Pupko T."/>
            <person name="Shuman H.A."/>
            <person name="Segal G."/>
        </authorList>
    </citation>
    <scope>NUCLEOTIDE SEQUENCE [LARGE SCALE GENOMIC DNA]</scope>
    <source>
        <strain evidence="11 12">PX-1-G2-E2</strain>
    </source>
</reference>
<dbReference type="PATRIC" id="fig|466.6.peg.2357"/>
<dbReference type="AlphaFoldDB" id="A0A0W0VYR4"/>
<dbReference type="NCBIfam" id="TIGR03824">
    <property type="entry name" value="FlgM_jcvi"/>
    <property type="match status" value="1"/>
</dbReference>
<evidence type="ECO:0000256" key="1">
    <source>
        <dbReference type="ARBA" id="ARBA00005322"/>
    </source>
</evidence>
<protein>
    <recommendedName>
        <fullName evidence="2">Negative regulator of flagellin synthesis</fullName>
    </recommendedName>
    <alternativeName>
        <fullName evidence="8">Anti-sigma-28 factor</fullName>
    </alternativeName>
</protein>